<comment type="caution">
    <text evidence="1">The sequence shown here is derived from an EMBL/GenBank/DDBJ whole genome shotgun (WGS) entry which is preliminary data.</text>
</comment>
<organism evidence="1 2">
    <name type="scientific">Pneumocystis carinii (strain B80)</name>
    <name type="common">Rat pneumocystis pneumonia agent</name>
    <name type="synonym">Pneumocystis carinii f. sp. carinii</name>
    <dbReference type="NCBI Taxonomy" id="1408658"/>
    <lineage>
        <taxon>Eukaryota</taxon>
        <taxon>Fungi</taxon>
        <taxon>Dikarya</taxon>
        <taxon>Ascomycota</taxon>
        <taxon>Taphrinomycotina</taxon>
        <taxon>Pneumocystomycetes</taxon>
        <taxon>Pneumocystaceae</taxon>
        <taxon>Pneumocystis</taxon>
    </lineage>
</organism>
<proteinExistence type="predicted"/>
<keyword evidence="2" id="KW-1185">Reference proteome</keyword>
<protein>
    <submittedName>
        <fullName evidence="1">Uncharacterized protein</fullName>
    </submittedName>
</protein>
<gene>
    <name evidence="1" type="ORF">T552_02662</name>
</gene>
<evidence type="ECO:0000313" key="1">
    <source>
        <dbReference type="EMBL" id="KTW26653.1"/>
    </source>
</evidence>
<dbReference type="RefSeq" id="XP_018224988.1">
    <property type="nucleotide sequence ID" value="XM_018371194.1"/>
</dbReference>
<name>A0A0W4ZE40_PNEC8</name>
<reference evidence="2" key="1">
    <citation type="journal article" date="2016" name="Nat. Commun.">
        <title>Genome analysis of three Pneumocystis species reveals adaptation mechanisms to life exclusively in mammalian hosts.</title>
        <authorList>
            <person name="Ma L."/>
            <person name="Chen Z."/>
            <person name="Huang D.W."/>
            <person name="Kutty G."/>
            <person name="Ishihara M."/>
            <person name="Wang H."/>
            <person name="Abouelleil A."/>
            <person name="Bishop L."/>
            <person name="Davey E."/>
            <person name="Deng R."/>
            <person name="Deng X."/>
            <person name="Fan L."/>
            <person name="Fantoni G."/>
            <person name="Fitzgerald M."/>
            <person name="Gogineni E."/>
            <person name="Goldberg J.M."/>
            <person name="Handley G."/>
            <person name="Hu X."/>
            <person name="Huber C."/>
            <person name="Jiao X."/>
            <person name="Jones K."/>
            <person name="Levin J.Z."/>
            <person name="Liu Y."/>
            <person name="Macdonald P."/>
            <person name="Melnikov A."/>
            <person name="Raley C."/>
            <person name="Sassi M."/>
            <person name="Sherman B.T."/>
            <person name="Song X."/>
            <person name="Sykes S."/>
            <person name="Tran B."/>
            <person name="Walsh L."/>
            <person name="Xia Y."/>
            <person name="Yang J."/>
            <person name="Young S."/>
            <person name="Zeng Q."/>
            <person name="Zheng X."/>
            <person name="Stephens R."/>
            <person name="Nusbaum C."/>
            <person name="Birren B.W."/>
            <person name="Azadi P."/>
            <person name="Lempicki R.A."/>
            <person name="Cuomo C.A."/>
            <person name="Kovacs J.A."/>
        </authorList>
    </citation>
    <scope>NUCLEOTIDE SEQUENCE [LARGE SCALE GENOMIC DNA]</scope>
    <source>
        <strain evidence="2">B80</strain>
    </source>
</reference>
<sequence>MKESNYFGKKELRFARFYKSKASELLIDAAVPTLALQIEELTPIIIIPRKTCLDTLSKHSMCSVSLESNLCYQNQSLRIHNTVLTDSGSSPFFNRFFNVQQDFSEHGYVSFPSLDLYSQDKRSSSIYN</sequence>
<dbReference type="VEuPathDB" id="FungiDB:T552_02662"/>
<dbReference type="EMBL" id="LFVZ01000012">
    <property type="protein sequence ID" value="KTW26653.1"/>
    <property type="molecule type" value="Genomic_DNA"/>
</dbReference>
<dbReference type="Proteomes" id="UP000054454">
    <property type="component" value="Unassembled WGS sequence"/>
</dbReference>
<evidence type="ECO:0000313" key="2">
    <source>
        <dbReference type="Proteomes" id="UP000054454"/>
    </source>
</evidence>
<accession>A0A0W4ZE40</accession>
<dbReference type="OrthoDB" id="5308264at2759"/>
<dbReference type="GeneID" id="28937397"/>
<dbReference type="AlphaFoldDB" id="A0A0W4ZE40"/>